<evidence type="ECO:0000256" key="5">
    <source>
        <dbReference type="ARBA" id="ARBA00023136"/>
    </source>
</evidence>
<feature type="transmembrane region" description="Helical" evidence="6">
    <location>
        <begin position="40"/>
        <end position="62"/>
    </location>
</feature>
<evidence type="ECO:0000256" key="3">
    <source>
        <dbReference type="ARBA" id="ARBA00022692"/>
    </source>
</evidence>
<keyword evidence="5 6" id="KW-0472">Membrane</keyword>
<feature type="transmembrane region" description="Helical" evidence="6">
    <location>
        <begin position="68"/>
        <end position="88"/>
    </location>
</feature>
<dbReference type="Proteomes" id="UP000830167">
    <property type="component" value="Chromosome"/>
</dbReference>
<comment type="similarity">
    <text evidence="2">Belongs to the TerC family.</text>
</comment>
<evidence type="ECO:0000313" key="7">
    <source>
        <dbReference type="EMBL" id="UOF91368.1"/>
    </source>
</evidence>
<sequence length="216" mass="23469">MVSWLIILASILLVNLVLSADNAIVIAMATMRLEERQRGIAMWLGTAASIVLRIVMTGAATILLQYPYIQALGGALLFYIAIKLLIHVDGGKEVHTGTTFFRAVISILLADLTMSLDNVLAVAALAQGHFVLLVVGLFLSIVCIVMASRWIVSFMDRYIWITYIGAGVLGWTAGAMVAKDNGFTGLFPHAGWLPLLCFGVMLILGIMRQVGFKWSN</sequence>
<feature type="transmembrane region" description="Helical" evidence="6">
    <location>
        <begin position="190"/>
        <end position="207"/>
    </location>
</feature>
<comment type="subcellular location">
    <subcellularLocation>
        <location evidence="1">Membrane</location>
        <topology evidence="1">Multi-pass membrane protein</topology>
    </subcellularLocation>
</comment>
<protein>
    <submittedName>
        <fullName evidence="7">TerC family protein</fullName>
    </submittedName>
</protein>
<dbReference type="EMBL" id="CP089291">
    <property type="protein sequence ID" value="UOF91368.1"/>
    <property type="molecule type" value="Genomic_DNA"/>
</dbReference>
<feature type="transmembrane region" description="Helical" evidence="6">
    <location>
        <begin position="130"/>
        <end position="151"/>
    </location>
</feature>
<dbReference type="InterPro" id="IPR022301">
    <property type="entry name" value="Integral_membrane_YjbE"/>
</dbReference>
<dbReference type="RefSeq" id="WP_347438059.1">
    <property type="nucleotide sequence ID" value="NZ_CP089291.1"/>
</dbReference>
<evidence type="ECO:0000313" key="8">
    <source>
        <dbReference type="Proteomes" id="UP000830167"/>
    </source>
</evidence>
<keyword evidence="3 6" id="KW-0812">Transmembrane</keyword>
<proteinExistence type="inferred from homology"/>
<dbReference type="PANTHER" id="PTHR30238">
    <property type="entry name" value="MEMBRANE BOUND PREDICTED REDOX MODULATOR"/>
    <property type="match status" value="1"/>
</dbReference>
<feature type="transmembrane region" description="Helical" evidence="6">
    <location>
        <begin position="100"/>
        <end position="124"/>
    </location>
</feature>
<feature type="transmembrane region" description="Helical" evidence="6">
    <location>
        <begin position="158"/>
        <end position="178"/>
    </location>
</feature>
<evidence type="ECO:0000256" key="2">
    <source>
        <dbReference type="ARBA" id="ARBA00007511"/>
    </source>
</evidence>
<feature type="transmembrane region" description="Helical" evidence="6">
    <location>
        <begin position="6"/>
        <end position="28"/>
    </location>
</feature>
<gene>
    <name evidence="7" type="ORF">LSG31_03685</name>
</gene>
<reference evidence="7" key="1">
    <citation type="submission" date="2021-12" db="EMBL/GenBank/DDBJ databases">
        <title>Alicyclobacillaceae gen. nov., sp. nov., isolated from chalcocite enrichment system.</title>
        <authorList>
            <person name="Jiang Z."/>
        </authorList>
    </citation>
    <scope>NUCLEOTIDE SEQUENCE</scope>
    <source>
        <strain evidence="7">MYW30-H2</strain>
    </source>
</reference>
<organism evidence="7 8">
    <name type="scientific">Fodinisporobacter ferrooxydans</name>
    <dbReference type="NCBI Taxonomy" id="2901836"/>
    <lineage>
        <taxon>Bacteria</taxon>
        <taxon>Bacillati</taxon>
        <taxon>Bacillota</taxon>
        <taxon>Bacilli</taxon>
        <taxon>Bacillales</taxon>
        <taxon>Alicyclobacillaceae</taxon>
        <taxon>Fodinisporobacter</taxon>
    </lineage>
</organism>
<name>A0ABY4CQ85_9BACL</name>
<evidence type="ECO:0000256" key="6">
    <source>
        <dbReference type="SAM" id="Phobius"/>
    </source>
</evidence>
<dbReference type="NCBIfam" id="TIGR03717">
    <property type="entry name" value="R_switched_YjbE"/>
    <property type="match status" value="1"/>
</dbReference>
<keyword evidence="8" id="KW-1185">Reference proteome</keyword>
<dbReference type="InterPro" id="IPR005496">
    <property type="entry name" value="Integral_membrane_TerC"/>
</dbReference>
<evidence type="ECO:0000256" key="4">
    <source>
        <dbReference type="ARBA" id="ARBA00022989"/>
    </source>
</evidence>
<evidence type="ECO:0000256" key="1">
    <source>
        <dbReference type="ARBA" id="ARBA00004141"/>
    </source>
</evidence>
<dbReference type="Pfam" id="PF03741">
    <property type="entry name" value="TerC"/>
    <property type="match status" value="1"/>
</dbReference>
<dbReference type="PANTHER" id="PTHR30238:SF4">
    <property type="entry name" value="SLL1022 PROTEIN"/>
    <property type="match status" value="1"/>
</dbReference>
<accession>A0ABY4CQ85</accession>
<keyword evidence="4 6" id="KW-1133">Transmembrane helix</keyword>